<evidence type="ECO:0000256" key="1">
    <source>
        <dbReference type="SAM" id="MobiDB-lite"/>
    </source>
</evidence>
<evidence type="ECO:0000313" key="2">
    <source>
        <dbReference type="EMBL" id="KAK9083542.1"/>
    </source>
</evidence>
<gene>
    <name evidence="2" type="ORF">Scep_030013</name>
</gene>
<feature type="compositionally biased region" description="Basic residues" evidence="1">
    <location>
        <begin position="334"/>
        <end position="345"/>
    </location>
</feature>
<dbReference type="Proteomes" id="UP001419268">
    <property type="component" value="Unassembled WGS sequence"/>
</dbReference>
<name>A0AAP0E2D2_9MAGN</name>
<proteinExistence type="predicted"/>
<accession>A0AAP0E2D2</accession>
<keyword evidence="3" id="KW-1185">Reference proteome</keyword>
<dbReference type="EMBL" id="JBBNAG010000013">
    <property type="protein sequence ID" value="KAK9083542.1"/>
    <property type="molecule type" value="Genomic_DNA"/>
</dbReference>
<sequence>MEEKLADSPSLKKMRAMTLGTRKEKEVLAMEKLMNLIRCNKRKRKEVLTVDNHMDLMGCITEESLAAYRTNFAVRLVHFPRRVDFSFFDTIEFNLRYLFQCMKLIDDLHMYPRLIQMFYADFYTPKPKNPLLSKCEIQGQRVRVIPNSTGLLFKLPKGSFEYYNTNQTAPVEGFDCKAALRQICKDPDFDVSNTPKTGELTILAHLIHVVDQRDNDDEDNEKGEGEDRLDIRIQENDSEVESAELGGYKPSINGDRDGDVVTLLRRMNETYFRTGGDVNADLDTLHKDMYSLMKRANEVAKKVESSRKITKKFIERLDPVVQESNKAPHDRMVRKNSKRKWTWTK</sequence>
<reference evidence="2 3" key="1">
    <citation type="submission" date="2024-01" db="EMBL/GenBank/DDBJ databases">
        <title>Genome assemblies of Stephania.</title>
        <authorList>
            <person name="Yang L."/>
        </authorList>
    </citation>
    <scope>NUCLEOTIDE SEQUENCE [LARGE SCALE GENOMIC DNA]</scope>
    <source>
        <strain evidence="2">JXDWG</strain>
        <tissue evidence="2">Leaf</tissue>
    </source>
</reference>
<evidence type="ECO:0000313" key="3">
    <source>
        <dbReference type="Proteomes" id="UP001419268"/>
    </source>
</evidence>
<comment type="caution">
    <text evidence="2">The sequence shown here is derived from an EMBL/GenBank/DDBJ whole genome shotgun (WGS) entry which is preliminary data.</text>
</comment>
<protein>
    <submittedName>
        <fullName evidence="2">Uncharacterized protein</fullName>
    </submittedName>
</protein>
<feature type="region of interest" description="Disordered" evidence="1">
    <location>
        <begin position="324"/>
        <end position="345"/>
    </location>
</feature>
<organism evidence="2 3">
    <name type="scientific">Stephania cephalantha</name>
    <dbReference type="NCBI Taxonomy" id="152367"/>
    <lineage>
        <taxon>Eukaryota</taxon>
        <taxon>Viridiplantae</taxon>
        <taxon>Streptophyta</taxon>
        <taxon>Embryophyta</taxon>
        <taxon>Tracheophyta</taxon>
        <taxon>Spermatophyta</taxon>
        <taxon>Magnoliopsida</taxon>
        <taxon>Ranunculales</taxon>
        <taxon>Menispermaceae</taxon>
        <taxon>Menispermoideae</taxon>
        <taxon>Cissampelideae</taxon>
        <taxon>Stephania</taxon>
    </lineage>
</organism>
<dbReference type="AlphaFoldDB" id="A0AAP0E2D2"/>